<evidence type="ECO:0000313" key="5">
    <source>
        <dbReference type="EMBL" id="CAH1392788.1"/>
    </source>
</evidence>
<dbReference type="Gene3D" id="1.10.150.170">
    <property type="entry name" value="Putative methyltransferase TM0872, insert domain"/>
    <property type="match status" value="1"/>
</dbReference>
<organism evidence="5 6">
    <name type="scientific">Nezara viridula</name>
    <name type="common">Southern green stink bug</name>
    <name type="synonym">Cimex viridulus</name>
    <dbReference type="NCBI Taxonomy" id="85310"/>
    <lineage>
        <taxon>Eukaryota</taxon>
        <taxon>Metazoa</taxon>
        <taxon>Ecdysozoa</taxon>
        <taxon>Arthropoda</taxon>
        <taxon>Hexapoda</taxon>
        <taxon>Insecta</taxon>
        <taxon>Pterygota</taxon>
        <taxon>Neoptera</taxon>
        <taxon>Paraneoptera</taxon>
        <taxon>Hemiptera</taxon>
        <taxon>Heteroptera</taxon>
        <taxon>Panheteroptera</taxon>
        <taxon>Pentatomomorpha</taxon>
        <taxon>Pentatomoidea</taxon>
        <taxon>Pentatomidae</taxon>
        <taxon>Pentatominae</taxon>
        <taxon>Nezara</taxon>
    </lineage>
</organism>
<dbReference type="PANTHER" id="PTHR11265:SF0">
    <property type="entry name" value="12S RRNA N4-METHYLCYTIDINE METHYLTRANSFERASE"/>
    <property type="match status" value="1"/>
</dbReference>
<keyword evidence="6" id="KW-1185">Reference proteome</keyword>
<dbReference type="Pfam" id="PF01795">
    <property type="entry name" value="Methyltransf_5"/>
    <property type="match status" value="1"/>
</dbReference>
<dbReference type="SUPFAM" id="SSF53335">
    <property type="entry name" value="S-adenosyl-L-methionine-dependent methyltransferases"/>
    <property type="match status" value="1"/>
</dbReference>
<dbReference type="AlphaFoldDB" id="A0A9P0H0E3"/>
<reference evidence="5" key="1">
    <citation type="submission" date="2022-01" db="EMBL/GenBank/DDBJ databases">
        <authorList>
            <person name="King R."/>
        </authorList>
    </citation>
    <scope>NUCLEOTIDE SEQUENCE</scope>
</reference>
<dbReference type="GO" id="GO:0070475">
    <property type="term" value="P:rRNA base methylation"/>
    <property type="evidence" value="ECO:0007669"/>
    <property type="project" value="TreeGrafter"/>
</dbReference>
<name>A0A9P0H0E3_NEZVI</name>
<dbReference type="HAMAP" id="MF_01007">
    <property type="entry name" value="16SrRNA_methyltr_H"/>
    <property type="match status" value="1"/>
</dbReference>
<dbReference type="Proteomes" id="UP001152798">
    <property type="component" value="Chromosome 2"/>
</dbReference>
<evidence type="ECO:0000256" key="4">
    <source>
        <dbReference type="ARBA" id="ARBA00022691"/>
    </source>
</evidence>
<keyword evidence="3" id="KW-0808">Transferase</keyword>
<dbReference type="EMBL" id="OV725078">
    <property type="protein sequence ID" value="CAH1392788.1"/>
    <property type="molecule type" value="Genomic_DNA"/>
</dbReference>
<evidence type="ECO:0000256" key="3">
    <source>
        <dbReference type="ARBA" id="ARBA00022679"/>
    </source>
</evidence>
<dbReference type="GO" id="GO:0071424">
    <property type="term" value="F:rRNA (cytosine-N4-)-methyltransferase activity"/>
    <property type="evidence" value="ECO:0007669"/>
    <property type="project" value="TreeGrafter"/>
</dbReference>
<evidence type="ECO:0000313" key="6">
    <source>
        <dbReference type="Proteomes" id="UP001152798"/>
    </source>
</evidence>
<sequence>MALRKIWKNHEIPFQSVRLIHTPVMVKEVLSYLSPYKNNLFIDMTFGSGGHTKALLEAVPSLRVICLDRDPSAYSNAVELSKEFPHQIIPCLGRFSELPQLLNNLNINKNSVDGILFDFGCSSDQLDIAERGFSLSKSGPLDMRMDGNRFPDQPTALDVLLKADEHDLYKIFKIYGEEKLAKKIARAVIESRYSFREIKTTHDLAALVENINSSDHRLDKLQRPSHVATKIFQALRIFVNNELNEINYGMVLADWYLKLNGRIVTLSFHSLEDRIVKRHLTGSHDTVAGDIPLNYVSYSTCFDKNDINEIKQTSWLLTTKHVVLPSQAEVDRNPRSRSAKLRAAIKIK</sequence>
<dbReference type="PIRSF" id="PIRSF004486">
    <property type="entry name" value="MraW"/>
    <property type="match status" value="1"/>
</dbReference>
<dbReference type="Gene3D" id="3.40.50.150">
    <property type="entry name" value="Vaccinia Virus protein VP39"/>
    <property type="match status" value="1"/>
</dbReference>
<keyword evidence="2" id="KW-0489">Methyltransferase</keyword>
<evidence type="ECO:0008006" key="7">
    <source>
        <dbReference type="Google" id="ProtNLM"/>
    </source>
</evidence>
<dbReference type="InterPro" id="IPR002903">
    <property type="entry name" value="RsmH"/>
</dbReference>
<comment type="similarity">
    <text evidence="1">Belongs to the methyltransferase superfamily. RsmH family.</text>
</comment>
<evidence type="ECO:0000256" key="1">
    <source>
        <dbReference type="ARBA" id="ARBA00010396"/>
    </source>
</evidence>
<dbReference type="NCBIfam" id="TIGR00006">
    <property type="entry name" value="16S rRNA (cytosine(1402)-N(4))-methyltransferase RsmH"/>
    <property type="match status" value="1"/>
</dbReference>
<evidence type="ECO:0000256" key="2">
    <source>
        <dbReference type="ARBA" id="ARBA00022603"/>
    </source>
</evidence>
<protein>
    <recommendedName>
        <fullName evidence="7">Methyltransferase-like protein 15 homolog</fullName>
    </recommendedName>
</protein>
<keyword evidence="4" id="KW-0949">S-adenosyl-L-methionine</keyword>
<dbReference type="SUPFAM" id="SSF81799">
    <property type="entry name" value="Putative methyltransferase TM0872, insert domain"/>
    <property type="match status" value="1"/>
</dbReference>
<dbReference type="OrthoDB" id="16290at2759"/>
<gene>
    <name evidence="5" type="ORF">NEZAVI_LOCUS3554</name>
</gene>
<accession>A0A9P0H0E3</accession>
<dbReference type="InterPro" id="IPR023397">
    <property type="entry name" value="SAM-dep_MeTrfase_MraW_recog"/>
</dbReference>
<proteinExistence type="inferred from homology"/>
<dbReference type="InterPro" id="IPR029063">
    <property type="entry name" value="SAM-dependent_MTases_sf"/>
</dbReference>
<dbReference type="PANTHER" id="PTHR11265">
    <property type="entry name" value="S-ADENOSYL-METHYLTRANSFERASE MRAW"/>
    <property type="match status" value="1"/>
</dbReference>